<protein>
    <submittedName>
        <fullName evidence="8">Polysaccharide biosynthesis protein</fullName>
    </submittedName>
</protein>
<keyword evidence="5 7" id="KW-0472">Membrane</keyword>
<comment type="caution">
    <text evidence="8">The sequence shown here is derived from an EMBL/GenBank/DDBJ whole genome shotgun (WGS) entry which is preliminary data.</text>
</comment>
<dbReference type="PANTHER" id="PTHR30250:SF11">
    <property type="entry name" value="O-ANTIGEN TRANSPORTER-RELATED"/>
    <property type="match status" value="1"/>
</dbReference>
<feature type="transmembrane region" description="Helical" evidence="7">
    <location>
        <begin position="371"/>
        <end position="393"/>
    </location>
</feature>
<keyword evidence="3 7" id="KW-0812">Transmembrane</keyword>
<feature type="transmembrane region" description="Helical" evidence="7">
    <location>
        <begin position="184"/>
        <end position="203"/>
    </location>
</feature>
<reference evidence="8 9" key="1">
    <citation type="submission" date="2017-08" db="EMBL/GenBank/DDBJ databases">
        <title>Infants hospitalized years apart are colonized by the same room-sourced microbial strains.</title>
        <authorList>
            <person name="Brooks B."/>
            <person name="Olm M.R."/>
            <person name="Firek B.A."/>
            <person name="Baker R."/>
            <person name="Thomas B.C."/>
            <person name="Morowitz M.J."/>
            <person name="Banfield J.F."/>
        </authorList>
    </citation>
    <scope>NUCLEOTIDE SEQUENCE [LARGE SCALE GENOMIC DNA]</scope>
    <source>
        <strain evidence="8">S2_018_000_R2_101</strain>
    </source>
</reference>
<evidence type="ECO:0000256" key="2">
    <source>
        <dbReference type="ARBA" id="ARBA00022475"/>
    </source>
</evidence>
<dbReference type="GO" id="GO:0005886">
    <property type="term" value="C:plasma membrane"/>
    <property type="evidence" value="ECO:0007669"/>
    <property type="project" value="UniProtKB-SubCell"/>
</dbReference>
<feature type="transmembrane region" description="Helical" evidence="7">
    <location>
        <begin position="91"/>
        <end position="116"/>
    </location>
</feature>
<evidence type="ECO:0000256" key="6">
    <source>
        <dbReference type="SAM" id="MobiDB-lite"/>
    </source>
</evidence>
<evidence type="ECO:0000313" key="8">
    <source>
        <dbReference type="EMBL" id="PZO92112.1"/>
    </source>
</evidence>
<evidence type="ECO:0000256" key="4">
    <source>
        <dbReference type="ARBA" id="ARBA00022989"/>
    </source>
</evidence>
<keyword evidence="4 7" id="KW-1133">Transmembrane helix</keyword>
<keyword evidence="2" id="KW-1003">Cell membrane</keyword>
<feature type="transmembrane region" description="Helical" evidence="7">
    <location>
        <begin position="340"/>
        <end position="364"/>
    </location>
</feature>
<evidence type="ECO:0000256" key="5">
    <source>
        <dbReference type="ARBA" id="ARBA00023136"/>
    </source>
</evidence>
<feature type="transmembrane region" description="Helical" evidence="7">
    <location>
        <begin position="27"/>
        <end position="46"/>
    </location>
</feature>
<sequence>MGAEAIKTGEGDIAALAKGGRTNFFGFLLRLAARLPFLFIAGRWYGDAALGRFAYAVLVVEFAAQISTLGLKRGLALQLTRTEGDRHGHAVWDAMVVTFIISAVTGAILALVPRMMFPNSEIDGLDRLLPLIIFFIAGADIALAALAYRRDVGATVRARAIVEPWTISIGAFAFAFYSTRDGLILAYVLSMVAAFVTAMIPLARSYGWPRGWTPHPGRLWGLAQRNAPLAAADAVEWGSRRIDIAILGLFFSPAIVGIYYVAQQVASLPQKLKTSFDPILGPVITAKLAEGDKAAVAKQVRQVGFWIIAAQAGIGLALGIPGEGVMGLVGPNFVGGTGALAFLLAAEVVAATAVVSEAALIYIARHRNLMISLAMIAVQALLSFVLIFALHSFADDGAALRDDKIAAAGPAVALALALAGASIVKAGLLSRLLGAPVSGWRWPIVWASAAAVVVGETATRLPEWAELALGIPATLAVYCAVIWKRGFTEEDRVLFKRAPADPARSSAEAPPFRPLSAGSDASR</sequence>
<organism evidence="8 9">
    <name type="scientific">Sphingomonas sanxanigenens</name>
    <dbReference type="NCBI Taxonomy" id="397260"/>
    <lineage>
        <taxon>Bacteria</taxon>
        <taxon>Pseudomonadati</taxon>
        <taxon>Pseudomonadota</taxon>
        <taxon>Alphaproteobacteria</taxon>
        <taxon>Sphingomonadales</taxon>
        <taxon>Sphingomonadaceae</taxon>
        <taxon>Sphingomonas</taxon>
    </lineage>
</organism>
<feature type="region of interest" description="Disordered" evidence="6">
    <location>
        <begin position="499"/>
        <end position="523"/>
    </location>
</feature>
<feature type="transmembrane region" description="Helical" evidence="7">
    <location>
        <begin position="52"/>
        <end position="71"/>
    </location>
</feature>
<name>A0A2W5AFI9_9SPHN</name>
<gene>
    <name evidence="8" type="ORF">DI623_01310</name>
</gene>
<evidence type="ECO:0000256" key="7">
    <source>
        <dbReference type="SAM" id="Phobius"/>
    </source>
</evidence>
<evidence type="ECO:0000313" key="9">
    <source>
        <dbReference type="Proteomes" id="UP000249066"/>
    </source>
</evidence>
<evidence type="ECO:0000256" key="3">
    <source>
        <dbReference type="ARBA" id="ARBA00022692"/>
    </source>
</evidence>
<dbReference type="Proteomes" id="UP000249066">
    <property type="component" value="Unassembled WGS sequence"/>
</dbReference>
<dbReference type="PANTHER" id="PTHR30250">
    <property type="entry name" value="PST FAMILY PREDICTED COLANIC ACID TRANSPORTER"/>
    <property type="match status" value="1"/>
</dbReference>
<accession>A0A2W5AFI9</accession>
<feature type="transmembrane region" description="Helical" evidence="7">
    <location>
        <begin position="303"/>
        <end position="320"/>
    </location>
</feature>
<dbReference type="AlphaFoldDB" id="A0A2W5AFI9"/>
<dbReference type="InterPro" id="IPR050833">
    <property type="entry name" value="Poly_Biosynth_Transport"/>
</dbReference>
<comment type="subcellular location">
    <subcellularLocation>
        <location evidence="1">Cell membrane</location>
        <topology evidence="1">Multi-pass membrane protein</topology>
    </subcellularLocation>
</comment>
<dbReference type="Pfam" id="PF13440">
    <property type="entry name" value="Polysacc_synt_3"/>
    <property type="match status" value="1"/>
</dbReference>
<evidence type="ECO:0000256" key="1">
    <source>
        <dbReference type="ARBA" id="ARBA00004651"/>
    </source>
</evidence>
<feature type="transmembrane region" description="Helical" evidence="7">
    <location>
        <begin position="128"/>
        <end position="148"/>
    </location>
</feature>
<feature type="transmembrane region" description="Helical" evidence="7">
    <location>
        <begin position="405"/>
        <end position="428"/>
    </location>
</feature>
<dbReference type="EMBL" id="QFNN01000002">
    <property type="protein sequence ID" value="PZO92112.1"/>
    <property type="molecule type" value="Genomic_DNA"/>
</dbReference>
<proteinExistence type="predicted"/>